<keyword evidence="1" id="KW-0472">Membrane</keyword>
<name>F6FWF7_ISOV2</name>
<organism evidence="3">
    <name type="scientific">Isoptericola variabilis (strain 225)</name>
    <dbReference type="NCBI Taxonomy" id="743718"/>
    <lineage>
        <taxon>Bacteria</taxon>
        <taxon>Bacillati</taxon>
        <taxon>Actinomycetota</taxon>
        <taxon>Actinomycetes</taxon>
        <taxon>Micrococcales</taxon>
        <taxon>Promicromonosporaceae</taxon>
        <taxon>Isoptericola</taxon>
    </lineage>
</organism>
<dbReference type="RefSeq" id="WP_013838923.1">
    <property type="nucleotide sequence ID" value="NC_015588.1"/>
</dbReference>
<accession>F6FWF7</accession>
<dbReference type="Pfam" id="PF11292">
    <property type="entry name" value="DUF3093"/>
    <property type="match status" value="1"/>
</dbReference>
<protein>
    <recommendedName>
        <fullName evidence="4">Alanine rich transmembrane protein</fullName>
    </recommendedName>
</protein>
<keyword evidence="1" id="KW-0812">Transmembrane</keyword>
<dbReference type="KEGG" id="iva:Isova_1784"/>
<dbReference type="eggNOG" id="ENOG5032Z7M">
    <property type="taxonomic scope" value="Bacteria"/>
</dbReference>
<feature type="transmembrane region" description="Helical" evidence="1">
    <location>
        <begin position="21"/>
        <end position="42"/>
    </location>
</feature>
<dbReference type="Proteomes" id="UP000009236">
    <property type="component" value="Chromosome"/>
</dbReference>
<dbReference type="HOGENOM" id="CLU_109360_1_1_11"/>
<dbReference type="STRING" id="743718.Isova_1784"/>
<keyword evidence="3" id="KW-1185">Reference proteome</keyword>
<keyword evidence="1" id="KW-1133">Transmembrane helix</keyword>
<dbReference type="InterPro" id="IPR021443">
    <property type="entry name" value="DUF3093"/>
</dbReference>
<sequence length="166" mass="16964">MSDAPAGPPPRPSYRERLLPGALGWLGAVGAGAVAGIALWPLSPTAGVVVGVLVAVAAVVALAATSPVVQVVGGELHAGRAHVPARLLGELTALDDPEEMRAELGPRLDARAYVCLRAWARTGIKAVLEDPADPTPYWVVSTRRPAELVAAVERARHAGPGAVAAD</sequence>
<gene>
    <name evidence="2" type="ordered locus">Isova_1784</name>
</gene>
<evidence type="ECO:0000313" key="2">
    <source>
        <dbReference type="EMBL" id="AEG44531.1"/>
    </source>
</evidence>
<evidence type="ECO:0000313" key="3">
    <source>
        <dbReference type="Proteomes" id="UP000009236"/>
    </source>
</evidence>
<evidence type="ECO:0000256" key="1">
    <source>
        <dbReference type="SAM" id="Phobius"/>
    </source>
</evidence>
<reference evidence="2 3" key="1">
    <citation type="submission" date="2011-05" db="EMBL/GenBank/DDBJ databases">
        <title>Complete sequence of Isoptericola variabilis 225.</title>
        <authorList>
            <consortium name="US DOE Joint Genome Institute"/>
            <person name="Lucas S."/>
            <person name="Han J."/>
            <person name="Lapidus A."/>
            <person name="Cheng J.-F."/>
            <person name="Goodwin L."/>
            <person name="Pitluck S."/>
            <person name="Peters L."/>
            <person name="Mikhailova N."/>
            <person name="Zeytun A."/>
            <person name="Han C."/>
            <person name="Tapia R."/>
            <person name="Land M."/>
            <person name="Hauser L."/>
            <person name="Kyrpides N."/>
            <person name="Ivanova N."/>
            <person name="Pagani I."/>
            <person name="Siebers A."/>
            <person name="Allgaier M."/>
            <person name="Thelen M."/>
            <person name="Hugenholtz P."/>
            <person name="Gladden J."/>
            <person name="Woyke T."/>
        </authorList>
    </citation>
    <scope>NUCLEOTIDE SEQUENCE [LARGE SCALE GENOMIC DNA]</scope>
    <source>
        <strain evidence="3">225</strain>
    </source>
</reference>
<feature type="transmembrane region" description="Helical" evidence="1">
    <location>
        <begin position="48"/>
        <end position="72"/>
    </location>
</feature>
<dbReference type="AlphaFoldDB" id="F6FWF7"/>
<dbReference type="EMBL" id="CP002810">
    <property type="protein sequence ID" value="AEG44531.1"/>
    <property type="molecule type" value="Genomic_DNA"/>
</dbReference>
<proteinExistence type="predicted"/>
<evidence type="ECO:0008006" key="4">
    <source>
        <dbReference type="Google" id="ProtNLM"/>
    </source>
</evidence>